<dbReference type="Proteomes" id="UP000009168">
    <property type="component" value="Unassembled WGS sequence"/>
</dbReference>
<keyword evidence="3" id="KW-1185">Reference proteome</keyword>
<name>W7X798_TETTS</name>
<proteinExistence type="predicted"/>
<accession>W7X798</accession>
<keyword evidence="1 2" id="KW-0812">Transmembrane</keyword>
<reference evidence="3" key="1">
    <citation type="journal article" date="2006" name="PLoS Biol.">
        <title>Macronuclear genome sequence of the ciliate Tetrahymena thermophila, a model eukaryote.</title>
        <authorList>
            <person name="Eisen J.A."/>
            <person name="Coyne R.S."/>
            <person name="Wu M."/>
            <person name="Wu D."/>
            <person name="Thiagarajan M."/>
            <person name="Wortman J.R."/>
            <person name="Badger J.H."/>
            <person name="Ren Q."/>
            <person name="Amedeo P."/>
            <person name="Jones K.M."/>
            <person name="Tallon L.J."/>
            <person name="Delcher A.L."/>
            <person name="Salzberg S.L."/>
            <person name="Silva J.C."/>
            <person name="Haas B.J."/>
            <person name="Majoros W.H."/>
            <person name="Farzad M."/>
            <person name="Carlton J.M."/>
            <person name="Smith R.K. Jr."/>
            <person name="Garg J."/>
            <person name="Pearlman R.E."/>
            <person name="Karrer K.M."/>
            <person name="Sun L."/>
            <person name="Manning G."/>
            <person name="Elde N.C."/>
            <person name="Turkewitz A.P."/>
            <person name="Asai D.J."/>
            <person name="Wilkes D.E."/>
            <person name="Wang Y."/>
            <person name="Cai H."/>
            <person name="Collins K."/>
            <person name="Stewart B.A."/>
            <person name="Lee S.R."/>
            <person name="Wilamowska K."/>
            <person name="Weinberg Z."/>
            <person name="Ruzzo W.L."/>
            <person name="Wloga D."/>
            <person name="Gaertig J."/>
            <person name="Frankel J."/>
            <person name="Tsao C.-C."/>
            <person name="Gorovsky M.A."/>
            <person name="Keeling P.J."/>
            <person name="Waller R.F."/>
            <person name="Patron N.J."/>
            <person name="Cherry J.M."/>
            <person name="Stover N.A."/>
            <person name="Krieger C.J."/>
            <person name="del Toro C."/>
            <person name="Ryder H.F."/>
            <person name="Williamson S.C."/>
            <person name="Barbeau R.A."/>
            <person name="Hamilton E.P."/>
            <person name="Orias E."/>
        </authorList>
    </citation>
    <scope>NUCLEOTIDE SEQUENCE [LARGE SCALE GENOMIC DNA]</scope>
    <source>
        <strain evidence="3">SB210</strain>
    </source>
</reference>
<gene>
    <name evidence="2" type="ORF">TTHERM_000313659</name>
</gene>
<dbReference type="KEGG" id="tet:TTHERM_000313659"/>
<evidence type="ECO:0000313" key="3">
    <source>
        <dbReference type="Proteomes" id="UP000009168"/>
    </source>
</evidence>
<protein>
    <submittedName>
        <fullName evidence="2">Transmembrane protein, putative</fullName>
    </submittedName>
</protein>
<dbReference type="EMBL" id="GG662498">
    <property type="protein sequence ID" value="EWS72263.1"/>
    <property type="molecule type" value="Genomic_DNA"/>
</dbReference>
<dbReference type="InParanoid" id="W7X798"/>
<feature type="transmembrane region" description="Helical" evidence="1">
    <location>
        <begin position="226"/>
        <end position="246"/>
    </location>
</feature>
<keyword evidence="1" id="KW-0472">Membrane</keyword>
<dbReference type="AlphaFoldDB" id="W7X798"/>
<organism evidence="2 3">
    <name type="scientific">Tetrahymena thermophila (strain SB210)</name>
    <dbReference type="NCBI Taxonomy" id="312017"/>
    <lineage>
        <taxon>Eukaryota</taxon>
        <taxon>Sar</taxon>
        <taxon>Alveolata</taxon>
        <taxon>Ciliophora</taxon>
        <taxon>Intramacronucleata</taxon>
        <taxon>Oligohymenophorea</taxon>
        <taxon>Hymenostomatida</taxon>
        <taxon>Tetrahymenina</taxon>
        <taxon>Tetrahymenidae</taxon>
        <taxon>Tetrahymena</taxon>
    </lineage>
</organism>
<keyword evidence="1" id="KW-1133">Transmembrane helix</keyword>
<evidence type="ECO:0000313" key="2">
    <source>
        <dbReference type="EMBL" id="EWS72263.1"/>
    </source>
</evidence>
<evidence type="ECO:0000256" key="1">
    <source>
        <dbReference type="SAM" id="Phobius"/>
    </source>
</evidence>
<dbReference type="GeneID" id="24438389"/>
<sequence length="250" mass="29497">MMNKPYFFHQTFLIFFLIYLFMNQNYVSFSSIYFLDNLITSSTNKSYKSSSPLQSDFHIYSKYFSANLSKKKAYTTIYLQIFSIYSILQSQMKAVIIILSFYIKLRLINLESFVIILIEKLSYSQLKIFVIQCKKSSVPFLLFVFKGTISYLSSNIYSQSILYLRLRSTSPPVIQFQSVNQSTNVFVSSFSLPKFYSIYGLLIIDLNYQFRVFITSQFSQIDYLSYVQSQQILLLLFYILLLIYFICNQL</sequence>
<dbReference type="RefSeq" id="XP_012655203.1">
    <property type="nucleotide sequence ID" value="XM_012799749.1"/>
</dbReference>